<proteinExistence type="predicted"/>
<evidence type="ECO:0000256" key="2">
    <source>
        <dbReference type="ARBA" id="ARBA00023012"/>
    </source>
</evidence>
<keyword evidence="5" id="KW-0804">Transcription</keyword>
<dbReference type="PROSITE" id="PS50110">
    <property type="entry name" value="RESPONSE_REGULATORY"/>
    <property type="match status" value="1"/>
</dbReference>
<evidence type="ECO:0000256" key="7">
    <source>
        <dbReference type="PROSITE-ProRule" id="PRU01091"/>
    </source>
</evidence>
<dbReference type="GO" id="GO:0032993">
    <property type="term" value="C:protein-DNA complex"/>
    <property type="evidence" value="ECO:0007669"/>
    <property type="project" value="TreeGrafter"/>
</dbReference>
<dbReference type="PROSITE" id="PS51755">
    <property type="entry name" value="OMPR_PHOB"/>
    <property type="match status" value="1"/>
</dbReference>
<dbReference type="SUPFAM" id="SSF52172">
    <property type="entry name" value="CheY-like"/>
    <property type="match status" value="1"/>
</dbReference>
<dbReference type="GO" id="GO:0006355">
    <property type="term" value="P:regulation of DNA-templated transcription"/>
    <property type="evidence" value="ECO:0007669"/>
    <property type="project" value="InterPro"/>
</dbReference>
<evidence type="ECO:0000313" key="10">
    <source>
        <dbReference type="EMBL" id="ORB52455.1"/>
    </source>
</evidence>
<dbReference type="Pfam" id="PF00486">
    <property type="entry name" value="Trans_reg_C"/>
    <property type="match status" value="1"/>
</dbReference>
<feature type="DNA-binding region" description="OmpR/PhoB-type" evidence="7">
    <location>
        <begin position="143"/>
        <end position="242"/>
    </location>
</feature>
<dbReference type="RefSeq" id="WP_133057466.1">
    <property type="nucleotide sequence ID" value="NZ_JACKUO010000026.1"/>
</dbReference>
<dbReference type="InterPro" id="IPR001789">
    <property type="entry name" value="Sig_transdc_resp-reg_receiver"/>
</dbReference>
<dbReference type="InterPro" id="IPR001867">
    <property type="entry name" value="OmpR/PhoB-type_DNA-bd"/>
</dbReference>
<feature type="modified residue" description="4-aspartylphosphate" evidence="6">
    <location>
        <position position="62"/>
    </location>
</feature>
<dbReference type="Gene3D" id="1.10.10.10">
    <property type="entry name" value="Winged helix-like DNA-binding domain superfamily/Winged helix DNA-binding domain"/>
    <property type="match status" value="1"/>
</dbReference>
<keyword evidence="3" id="KW-0805">Transcription regulation</keyword>
<feature type="domain" description="OmpR/PhoB-type" evidence="9">
    <location>
        <begin position="143"/>
        <end position="242"/>
    </location>
</feature>
<dbReference type="GO" id="GO:0005829">
    <property type="term" value="C:cytosol"/>
    <property type="evidence" value="ECO:0007669"/>
    <property type="project" value="TreeGrafter"/>
</dbReference>
<evidence type="ECO:0000256" key="3">
    <source>
        <dbReference type="ARBA" id="ARBA00023015"/>
    </source>
</evidence>
<name>A0A1X0IVL2_MYCRH</name>
<evidence type="ECO:0000256" key="1">
    <source>
        <dbReference type="ARBA" id="ARBA00022553"/>
    </source>
</evidence>
<dbReference type="InterPro" id="IPR011006">
    <property type="entry name" value="CheY-like_superfamily"/>
</dbReference>
<evidence type="ECO:0008006" key="12">
    <source>
        <dbReference type="Google" id="ProtNLM"/>
    </source>
</evidence>
<evidence type="ECO:0000259" key="9">
    <source>
        <dbReference type="PROSITE" id="PS51755"/>
    </source>
</evidence>
<dbReference type="OrthoDB" id="4473689at2"/>
<keyword evidence="2" id="KW-0902">Two-component regulatory system</keyword>
<comment type="caution">
    <text evidence="10">The sequence shown here is derived from an EMBL/GenBank/DDBJ whole genome shotgun (WGS) entry which is preliminary data.</text>
</comment>
<accession>A0A1X0IVL2</accession>
<dbReference type="AlphaFoldDB" id="A0A1X0IVL2"/>
<dbReference type="Proteomes" id="UP000192534">
    <property type="component" value="Unassembled WGS sequence"/>
</dbReference>
<dbReference type="InterPro" id="IPR036388">
    <property type="entry name" value="WH-like_DNA-bd_sf"/>
</dbReference>
<evidence type="ECO:0000256" key="5">
    <source>
        <dbReference type="ARBA" id="ARBA00023163"/>
    </source>
</evidence>
<dbReference type="InterPro" id="IPR039420">
    <property type="entry name" value="WalR-like"/>
</dbReference>
<keyword evidence="1 6" id="KW-0597">Phosphoprotein</keyword>
<evidence type="ECO:0000259" key="8">
    <source>
        <dbReference type="PROSITE" id="PS50110"/>
    </source>
</evidence>
<evidence type="ECO:0000256" key="6">
    <source>
        <dbReference type="PROSITE-ProRule" id="PRU00169"/>
    </source>
</evidence>
<feature type="domain" description="Response regulatory" evidence="8">
    <location>
        <begin position="13"/>
        <end position="126"/>
    </location>
</feature>
<dbReference type="SMART" id="SM00862">
    <property type="entry name" value="Trans_reg_C"/>
    <property type="match status" value="1"/>
</dbReference>
<protein>
    <recommendedName>
        <fullName evidence="12">Response regulator with CheY-like receiver domain and winged-helix DNA-binding domain</fullName>
    </recommendedName>
</protein>
<sequence length="251" mass="27535">MDNRDASTPAALAVTLIGNHASWMEAIVDYFRRDEVHITLVDDHARALHIVERNQPSFIAFDTDDLDAAALETCRNVRAIADSHITICCTRGDEAAVVAGLAAGADDVLTGRHTSRELAARIRAVQRRRRSAASAAIRRGSAPGQYTCGSMVIDVTRRQVYVGADHVNVTRTQFDILVELARRGGAVTTREELVAAVWGARQKANLDTMTTHVRQLRRRLGEDSERPVFVISVRGVGYRLGPKVKAVDLTQ</sequence>
<keyword evidence="4 7" id="KW-0238">DNA-binding</keyword>
<organism evidence="10 11">
    <name type="scientific">Mycolicibacterium rhodesiae</name>
    <name type="common">Mycobacterium rhodesiae</name>
    <dbReference type="NCBI Taxonomy" id="36814"/>
    <lineage>
        <taxon>Bacteria</taxon>
        <taxon>Bacillati</taxon>
        <taxon>Actinomycetota</taxon>
        <taxon>Actinomycetes</taxon>
        <taxon>Mycobacteriales</taxon>
        <taxon>Mycobacteriaceae</taxon>
        <taxon>Mycolicibacterium</taxon>
    </lineage>
</organism>
<dbReference type="PANTHER" id="PTHR48111">
    <property type="entry name" value="REGULATOR OF RPOS"/>
    <property type="match status" value="1"/>
</dbReference>
<dbReference type="Gene3D" id="3.40.50.2300">
    <property type="match status" value="1"/>
</dbReference>
<dbReference type="EMBL" id="MVIH01000006">
    <property type="protein sequence ID" value="ORB52455.1"/>
    <property type="molecule type" value="Genomic_DNA"/>
</dbReference>
<dbReference type="SUPFAM" id="SSF46894">
    <property type="entry name" value="C-terminal effector domain of the bipartite response regulators"/>
    <property type="match status" value="1"/>
</dbReference>
<evidence type="ECO:0000256" key="4">
    <source>
        <dbReference type="ARBA" id="ARBA00023125"/>
    </source>
</evidence>
<dbReference type="InterPro" id="IPR016032">
    <property type="entry name" value="Sig_transdc_resp-reg_C-effctor"/>
</dbReference>
<dbReference type="GO" id="GO:0000156">
    <property type="term" value="F:phosphorelay response regulator activity"/>
    <property type="evidence" value="ECO:0007669"/>
    <property type="project" value="TreeGrafter"/>
</dbReference>
<gene>
    <name evidence="10" type="ORF">BST42_15150</name>
</gene>
<dbReference type="PANTHER" id="PTHR48111:SF1">
    <property type="entry name" value="TWO-COMPONENT RESPONSE REGULATOR ORR33"/>
    <property type="match status" value="1"/>
</dbReference>
<keyword evidence="11" id="KW-1185">Reference proteome</keyword>
<dbReference type="CDD" id="cd00383">
    <property type="entry name" value="trans_reg_C"/>
    <property type="match status" value="1"/>
</dbReference>
<evidence type="ECO:0000313" key="11">
    <source>
        <dbReference type="Proteomes" id="UP000192534"/>
    </source>
</evidence>
<dbReference type="GO" id="GO:0000976">
    <property type="term" value="F:transcription cis-regulatory region binding"/>
    <property type="evidence" value="ECO:0007669"/>
    <property type="project" value="TreeGrafter"/>
</dbReference>
<reference evidence="10 11" key="1">
    <citation type="submission" date="2016-12" db="EMBL/GenBank/DDBJ databases">
        <title>The new phylogeny of genus Mycobacterium.</title>
        <authorList>
            <person name="Tortoli E."/>
            <person name="Trovato A."/>
            <person name="Cirillo D.M."/>
        </authorList>
    </citation>
    <scope>NUCLEOTIDE SEQUENCE [LARGE SCALE GENOMIC DNA]</scope>
    <source>
        <strain evidence="10 11">DSM 44223</strain>
    </source>
</reference>